<comment type="caution">
    <text evidence="1">The sequence shown here is derived from an EMBL/GenBank/DDBJ whole genome shotgun (WGS) entry which is preliminary data.</text>
</comment>
<dbReference type="Proteomes" id="UP000823485">
    <property type="component" value="Unassembled WGS sequence"/>
</dbReference>
<evidence type="ECO:0008006" key="3">
    <source>
        <dbReference type="Google" id="ProtNLM"/>
    </source>
</evidence>
<keyword evidence="2" id="KW-1185">Reference proteome</keyword>
<dbReference type="EMBL" id="JAFBFH010000028">
    <property type="protein sequence ID" value="MBM7716552.1"/>
    <property type="molecule type" value="Genomic_DNA"/>
</dbReference>
<proteinExistence type="predicted"/>
<name>A0ABS2RA70_9BACI</name>
<accession>A0ABS2RA70</accession>
<evidence type="ECO:0000313" key="2">
    <source>
        <dbReference type="Proteomes" id="UP000823485"/>
    </source>
</evidence>
<evidence type="ECO:0000313" key="1">
    <source>
        <dbReference type="EMBL" id="MBM7716552.1"/>
    </source>
</evidence>
<gene>
    <name evidence="1" type="ORF">JOC94_003572</name>
</gene>
<protein>
    <recommendedName>
        <fullName evidence="3">DUF4901 domain-containing protein</fullName>
    </recommendedName>
</protein>
<sequence>MEKIVAKLRPYIVANKEESLVAKPTEYDQNTYKLIFVDSQQVAGEVVLTEDGCLKMFSEFDFEEEDIPEASMSKEEIRKLIERFSHDFFPESFSLLHLSSIFDLDIFYLFDYVRKDERFGLELPNSGISFSVYKNGVIMDMVNEMDEFLIVYPDRVLSEEVARERFLTNIQPLLKIMRFDEKVYVDGDGEFKLVYDFLHTTGIDVKMDGNQTTLADFGDVCFPFQSLPQMPPVQSSIYAMAGVETMDKITESDTPEGKLEVWSDFPKEHFLREYEFDELMDLDTVVEGAVKLITDSNGMLKQMITSDRENGVRITEEEAFQSALKLLYSQYPDAQHMFKLRGEDHVLIEFDEEGEELPPHAYCFTFDRFEKDVQVEGEYLTIIVSAYSGKLCEWFATDYLHDRFTHLVENIPDHFGKALQRYQDSFVMKLNWTKEEVDEEGKPHYELVYMPEFKGTGGHVHCVEVAALKPWIVNVTGLEEFR</sequence>
<organism evidence="1 2">
    <name type="scientific">Siminovitchia thermophila</name>
    <dbReference type="NCBI Taxonomy" id="1245522"/>
    <lineage>
        <taxon>Bacteria</taxon>
        <taxon>Bacillati</taxon>
        <taxon>Bacillota</taxon>
        <taxon>Bacilli</taxon>
        <taxon>Bacillales</taxon>
        <taxon>Bacillaceae</taxon>
        <taxon>Siminovitchia</taxon>
    </lineage>
</organism>
<reference evidence="1 2" key="1">
    <citation type="submission" date="2021-01" db="EMBL/GenBank/DDBJ databases">
        <title>Genomic Encyclopedia of Type Strains, Phase IV (KMG-IV): sequencing the most valuable type-strain genomes for metagenomic binning, comparative biology and taxonomic classification.</title>
        <authorList>
            <person name="Goeker M."/>
        </authorList>
    </citation>
    <scope>NUCLEOTIDE SEQUENCE [LARGE SCALE GENOMIC DNA]</scope>
    <source>
        <strain evidence="1 2">DSM 105453</strain>
    </source>
</reference>